<accession>A0ABS4QES6</accession>
<gene>
    <name evidence="2" type="ORF">BJ987_003088</name>
</gene>
<dbReference type="Proteomes" id="UP001519325">
    <property type="component" value="Unassembled WGS sequence"/>
</dbReference>
<evidence type="ECO:0000313" key="2">
    <source>
        <dbReference type="EMBL" id="MBP2190187.1"/>
    </source>
</evidence>
<sequence>MLSPAAPASPVKGRPGLRLAAWRGVWGTQRANPVYAARYRHLTTRETNPLTPTEAQAVIAAAILRQLHAVVTTRQPWNPHIATHGTTTTGSAMISTAA</sequence>
<protein>
    <submittedName>
        <fullName evidence="2">Uncharacterized protein</fullName>
    </submittedName>
</protein>
<evidence type="ECO:0000313" key="3">
    <source>
        <dbReference type="Proteomes" id="UP001519325"/>
    </source>
</evidence>
<keyword evidence="3" id="KW-1185">Reference proteome</keyword>
<name>A0ABS4QES6_9NOCA</name>
<reference evidence="2 3" key="1">
    <citation type="submission" date="2021-03" db="EMBL/GenBank/DDBJ databases">
        <title>Sequencing the genomes of 1000 actinobacteria strains.</title>
        <authorList>
            <person name="Klenk H.-P."/>
        </authorList>
    </citation>
    <scope>NUCLEOTIDE SEQUENCE [LARGE SCALE GENOMIC DNA]</scope>
    <source>
        <strain evidence="2 3">DSM 45516</strain>
    </source>
</reference>
<proteinExistence type="predicted"/>
<organism evidence="2 3">
    <name type="scientific">Nocardia goodfellowii</name>
    <dbReference type="NCBI Taxonomy" id="882446"/>
    <lineage>
        <taxon>Bacteria</taxon>
        <taxon>Bacillati</taxon>
        <taxon>Actinomycetota</taxon>
        <taxon>Actinomycetes</taxon>
        <taxon>Mycobacteriales</taxon>
        <taxon>Nocardiaceae</taxon>
        <taxon>Nocardia</taxon>
    </lineage>
</organism>
<dbReference type="RefSeq" id="WP_209889967.1">
    <property type="nucleotide sequence ID" value="NZ_JAGGMR010000001.1"/>
</dbReference>
<comment type="caution">
    <text evidence="2">The sequence shown here is derived from an EMBL/GenBank/DDBJ whole genome shotgun (WGS) entry which is preliminary data.</text>
</comment>
<feature type="region of interest" description="Disordered" evidence="1">
    <location>
        <begin position="78"/>
        <end position="98"/>
    </location>
</feature>
<feature type="compositionally biased region" description="Polar residues" evidence="1">
    <location>
        <begin position="84"/>
        <end position="98"/>
    </location>
</feature>
<dbReference type="EMBL" id="JAGGMR010000001">
    <property type="protein sequence ID" value="MBP2190187.1"/>
    <property type="molecule type" value="Genomic_DNA"/>
</dbReference>
<evidence type="ECO:0000256" key="1">
    <source>
        <dbReference type="SAM" id="MobiDB-lite"/>
    </source>
</evidence>